<feature type="region of interest" description="Disordered" evidence="1">
    <location>
        <begin position="1"/>
        <end position="101"/>
    </location>
</feature>
<organism evidence="2 3">
    <name type="scientific">Allokutzneria multivorans</name>
    <dbReference type="NCBI Taxonomy" id="1142134"/>
    <lineage>
        <taxon>Bacteria</taxon>
        <taxon>Bacillati</taxon>
        <taxon>Actinomycetota</taxon>
        <taxon>Actinomycetes</taxon>
        <taxon>Pseudonocardiales</taxon>
        <taxon>Pseudonocardiaceae</taxon>
        <taxon>Allokutzneria</taxon>
    </lineage>
</organism>
<keyword evidence="3" id="KW-1185">Reference proteome</keyword>
<comment type="caution">
    <text evidence="2">The sequence shown here is derived from an EMBL/GenBank/DDBJ whole genome shotgun (WGS) entry which is preliminary data.</text>
</comment>
<evidence type="ECO:0000313" key="3">
    <source>
        <dbReference type="Proteomes" id="UP001501747"/>
    </source>
</evidence>
<evidence type="ECO:0000256" key="1">
    <source>
        <dbReference type="SAM" id="MobiDB-lite"/>
    </source>
</evidence>
<dbReference type="Proteomes" id="UP001501747">
    <property type="component" value="Unassembled WGS sequence"/>
</dbReference>
<gene>
    <name evidence="2" type="ORF">GCM10022247_20100</name>
</gene>
<reference evidence="3" key="1">
    <citation type="journal article" date="2019" name="Int. J. Syst. Evol. Microbiol.">
        <title>The Global Catalogue of Microorganisms (GCM) 10K type strain sequencing project: providing services to taxonomists for standard genome sequencing and annotation.</title>
        <authorList>
            <consortium name="The Broad Institute Genomics Platform"/>
            <consortium name="The Broad Institute Genome Sequencing Center for Infectious Disease"/>
            <person name="Wu L."/>
            <person name="Ma J."/>
        </authorList>
    </citation>
    <scope>NUCLEOTIDE SEQUENCE [LARGE SCALE GENOMIC DNA]</scope>
    <source>
        <strain evidence="3">JCM 17342</strain>
    </source>
</reference>
<evidence type="ECO:0000313" key="2">
    <source>
        <dbReference type="EMBL" id="GAA3999770.1"/>
    </source>
</evidence>
<protein>
    <submittedName>
        <fullName evidence="2">Uncharacterized protein</fullName>
    </submittedName>
</protein>
<proteinExistence type="predicted"/>
<sequence length="128" mass="12958">MQCVSLDRGDNPFGGDVHVDHGGGGAPQSTGYSAHRAPTKADVPAHAQPPTLPGGDPEASLPMPKPAKPKLDAPVDNTSRCGQLGASPGSPVFKTTQPRVRSSLTAPNLGAVEGLSSLKTAEEGVWGS</sequence>
<dbReference type="EMBL" id="BAABAL010000006">
    <property type="protein sequence ID" value="GAA3999770.1"/>
    <property type="molecule type" value="Genomic_DNA"/>
</dbReference>
<name>A0ABP7RMW0_9PSEU</name>
<accession>A0ABP7RMW0</accession>